<dbReference type="GO" id="GO:0009423">
    <property type="term" value="P:chorismate biosynthetic process"/>
    <property type="evidence" value="ECO:0007669"/>
    <property type="project" value="UniProtKB-UniPathway"/>
</dbReference>
<accession>A0A380TMG0</accession>
<dbReference type="InterPro" id="IPR041121">
    <property type="entry name" value="SDH_C"/>
</dbReference>
<dbReference type="Pfam" id="PF08501">
    <property type="entry name" value="Shikimate_dh_N"/>
    <property type="match status" value="1"/>
</dbReference>
<evidence type="ECO:0000259" key="6">
    <source>
        <dbReference type="Pfam" id="PF01488"/>
    </source>
</evidence>
<keyword evidence="3" id="KW-0521">NADP</keyword>
<dbReference type="SUPFAM" id="SSF51735">
    <property type="entry name" value="NAD(P)-binding Rossmann-fold domains"/>
    <property type="match status" value="1"/>
</dbReference>
<dbReference type="InterPro" id="IPR006151">
    <property type="entry name" value="Shikm_DH/Glu-tRNA_Rdtase"/>
</dbReference>
<dbReference type="Gene3D" id="3.40.50.10860">
    <property type="entry name" value="Leucine Dehydrogenase, chain A, domain 1"/>
    <property type="match status" value="1"/>
</dbReference>
<dbReference type="CDD" id="cd01065">
    <property type="entry name" value="NAD_bind_Shikimate_DH"/>
    <property type="match status" value="1"/>
</dbReference>
<dbReference type="GO" id="GO:0005829">
    <property type="term" value="C:cytosol"/>
    <property type="evidence" value="ECO:0007669"/>
    <property type="project" value="TreeGrafter"/>
</dbReference>
<sequence length="281" mass="29142">MLSGRARIAGVIGWPVAHSLSPRLHGFWLRHYGIDGAYIPLPVAPQDLEAVVKALPKLGFAGANVTIPHKETVIAYLDHVAPLAQKVGAVNTLIVGDDGKISGLSTDGFGFLASLAASQPSWQASAGTTVVIGSGGAARAIVQALIEAGVPEIRLVNRTATRARALAQHLGGPITLIDWQDRAAALEGVSLLVNATSLGMRGEPPLALALDALPREAVVADIVYVPLLTELLASAAARGNRVVDGLGMLLHQARPAFAAWFGIEPEVTAELKLSVLQAAQG</sequence>
<dbReference type="GO" id="GO:0019632">
    <property type="term" value="P:shikimate metabolic process"/>
    <property type="evidence" value="ECO:0007669"/>
    <property type="project" value="InterPro"/>
</dbReference>
<dbReference type="GO" id="GO:0050661">
    <property type="term" value="F:NADP binding"/>
    <property type="evidence" value="ECO:0007669"/>
    <property type="project" value="InterPro"/>
</dbReference>
<dbReference type="SUPFAM" id="SSF53223">
    <property type="entry name" value="Aminoacid dehydrogenase-like, N-terminal domain"/>
    <property type="match status" value="1"/>
</dbReference>
<dbReference type="Gene3D" id="3.40.50.720">
    <property type="entry name" value="NAD(P)-binding Rossmann-like Domain"/>
    <property type="match status" value="1"/>
</dbReference>
<feature type="domain" description="Quinate/shikimate 5-dehydrogenase/glutamyl-tRNA reductase" evidence="6">
    <location>
        <begin position="123"/>
        <end position="197"/>
    </location>
</feature>
<evidence type="ECO:0000256" key="3">
    <source>
        <dbReference type="ARBA" id="ARBA00022857"/>
    </source>
</evidence>
<gene>
    <name evidence="9" type="primary">aroE</name>
    <name evidence="9" type="ORF">DF3PB_970005</name>
</gene>
<keyword evidence="2" id="KW-0028">Amino-acid biosynthesis</keyword>
<feature type="domain" description="SDH C-terminal" evidence="8">
    <location>
        <begin position="245"/>
        <end position="267"/>
    </location>
</feature>
<evidence type="ECO:0000259" key="7">
    <source>
        <dbReference type="Pfam" id="PF08501"/>
    </source>
</evidence>
<dbReference type="UniPathway" id="UPA00053">
    <property type="reaction ID" value="UER00087"/>
</dbReference>
<keyword evidence="5" id="KW-0057">Aromatic amino acid biosynthesis</keyword>
<dbReference type="HAMAP" id="MF_00222">
    <property type="entry name" value="Shikimate_DH_AroE"/>
    <property type="match status" value="1"/>
</dbReference>
<reference evidence="9" key="1">
    <citation type="submission" date="2018-07" db="EMBL/GenBank/DDBJ databases">
        <authorList>
            <person name="Quirk P.G."/>
            <person name="Krulwich T.A."/>
        </authorList>
    </citation>
    <scope>NUCLEOTIDE SEQUENCE</scope>
</reference>
<dbReference type="AlphaFoldDB" id="A0A380TMG0"/>
<protein>
    <recommendedName>
        <fullName evidence="1">shikimate dehydrogenase (NADP(+))</fullName>
        <ecNumber evidence="1">1.1.1.25</ecNumber>
    </recommendedName>
</protein>
<dbReference type="PANTHER" id="PTHR21089:SF1">
    <property type="entry name" value="BIFUNCTIONAL 3-DEHYDROQUINATE DEHYDRATASE_SHIKIMATE DEHYDROGENASE, CHLOROPLASTIC"/>
    <property type="match status" value="1"/>
</dbReference>
<evidence type="ECO:0000256" key="4">
    <source>
        <dbReference type="ARBA" id="ARBA00023002"/>
    </source>
</evidence>
<dbReference type="GO" id="GO:0008652">
    <property type="term" value="P:amino acid biosynthetic process"/>
    <property type="evidence" value="ECO:0007669"/>
    <property type="project" value="UniProtKB-KW"/>
</dbReference>
<keyword evidence="4 9" id="KW-0560">Oxidoreductase</keyword>
<dbReference type="EC" id="1.1.1.25" evidence="1"/>
<dbReference type="InterPro" id="IPR011342">
    <property type="entry name" value="Shikimate_DH"/>
</dbReference>
<proteinExistence type="inferred from homology"/>
<evidence type="ECO:0000256" key="2">
    <source>
        <dbReference type="ARBA" id="ARBA00022605"/>
    </source>
</evidence>
<dbReference type="PANTHER" id="PTHR21089">
    <property type="entry name" value="SHIKIMATE DEHYDROGENASE"/>
    <property type="match status" value="1"/>
</dbReference>
<dbReference type="GO" id="GO:0004764">
    <property type="term" value="F:shikimate 3-dehydrogenase (NADP+) activity"/>
    <property type="evidence" value="ECO:0007669"/>
    <property type="project" value="UniProtKB-EC"/>
</dbReference>
<dbReference type="InterPro" id="IPR013708">
    <property type="entry name" value="Shikimate_DH-bd_N"/>
</dbReference>
<dbReference type="Pfam" id="PF01488">
    <property type="entry name" value="Shikimate_DH"/>
    <property type="match status" value="1"/>
</dbReference>
<organism evidence="9">
    <name type="scientific">metagenome</name>
    <dbReference type="NCBI Taxonomy" id="256318"/>
    <lineage>
        <taxon>unclassified sequences</taxon>
        <taxon>metagenomes</taxon>
    </lineage>
</organism>
<dbReference type="NCBIfam" id="TIGR00507">
    <property type="entry name" value="aroE"/>
    <property type="match status" value="1"/>
</dbReference>
<dbReference type="GO" id="GO:0009073">
    <property type="term" value="P:aromatic amino acid family biosynthetic process"/>
    <property type="evidence" value="ECO:0007669"/>
    <property type="project" value="UniProtKB-KW"/>
</dbReference>
<evidence type="ECO:0000256" key="1">
    <source>
        <dbReference type="ARBA" id="ARBA00012962"/>
    </source>
</evidence>
<dbReference type="InterPro" id="IPR022893">
    <property type="entry name" value="Shikimate_DH_fam"/>
</dbReference>
<dbReference type="InterPro" id="IPR046346">
    <property type="entry name" value="Aminoacid_DH-like_N_sf"/>
</dbReference>
<evidence type="ECO:0000313" key="9">
    <source>
        <dbReference type="EMBL" id="SUS08939.1"/>
    </source>
</evidence>
<evidence type="ECO:0000256" key="5">
    <source>
        <dbReference type="ARBA" id="ARBA00023141"/>
    </source>
</evidence>
<evidence type="ECO:0000259" key="8">
    <source>
        <dbReference type="Pfam" id="PF18317"/>
    </source>
</evidence>
<dbReference type="InterPro" id="IPR036291">
    <property type="entry name" value="NAD(P)-bd_dom_sf"/>
</dbReference>
<name>A0A380TMG0_9ZZZZ</name>
<dbReference type="Pfam" id="PF18317">
    <property type="entry name" value="SDH_C"/>
    <property type="match status" value="1"/>
</dbReference>
<feature type="domain" description="Shikimate dehydrogenase substrate binding N-terminal" evidence="7">
    <location>
        <begin position="11"/>
        <end position="93"/>
    </location>
</feature>
<dbReference type="NCBIfam" id="NF001312">
    <property type="entry name" value="PRK00258.1-4"/>
    <property type="match status" value="1"/>
</dbReference>
<dbReference type="EMBL" id="UIDG01000653">
    <property type="protein sequence ID" value="SUS08939.1"/>
    <property type="molecule type" value="Genomic_DNA"/>
</dbReference>